<dbReference type="GO" id="GO:0016020">
    <property type="term" value="C:membrane"/>
    <property type="evidence" value="ECO:0007669"/>
    <property type="project" value="TreeGrafter"/>
</dbReference>
<dbReference type="STRING" id="312017.I7MED2"/>
<dbReference type="GO" id="GO:0005829">
    <property type="term" value="C:cytosol"/>
    <property type="evidence" value="ECO:0007669"/>
    <property type="project" value="TreeGrafter"/>
</dbReference>
<gene>
    <name evidence="6" type="ORF">TTHERM_00128730</name>
</gene>
<dbReference type="GO" id="GO:0004674">
    <property type="term" value="F:protein serine/threonine kinase activity"/>
    <property type="evidence" value="ECO:0007669"/>
    <property type="project" value="InterPro"/>
</dbReference>
<name>I7MED2_TETTS</name>
<dbReference type="InterPro" id="IPR011009">
    <property type="entry name" value="Kinase-like_dom_sf"/>
</dbReference>
<protein>
    <submittedName>
        <fullName evidence="6">Serine/Threonine kinase domain protein</fullName>
    </submittedName>
</protein>
<dbReference type="GeneID" id="7846263"/>
<accession>I7MED2</accession>
<dbReference type="PROSITE" id="PS50011">
    <property type="entry name" value="PROTEIN_KINASE_DOM"/>
    <property type="match status" value="1"/>
</dbReference>
<evidence type="ECO:0000256" key="1">
    <source>
        <dbReference type="ARBA" id="ARBA00022679"/>
    </source>
</evidence>
<feature type="domain" description="Protein kinase" evidence="5">
    <location>
        <begin position="14"/>
        <end position="277"/>
    </location>
</feature>
<evidence type="ECO:0000313" key="6">
    <source>
        <dbReference type="EMBL" id="EAR96109.2"/>
    </source>
</evidence>
<dbReference type="RefSeq" id="XP_001016354.2">
    <property type="nucleotide sequence ID" value="XM_001016354.3"/>
</dbReference>
<dbReference type="Proteomes" id="UP000009168">
    <property type="component" value="Unassembled WGS sequence"/>
</dbReference>
<keyword evidence="2" id="KW-0547">Nucleotide-binding</keyword>
<keyword evidence="7" id="KW-1185">Reference proteome</keyword>
<keyword evidence="3 6" id="KW-0418">Kinase</keyword>
<evidence type="ECO:0000256" key="2">
    <source>
        <dbReference type="ARBA" id="ARBA00022741"/>
    </source>
</evidence>
<dbReference type="GO" id="GO:0000045">
    <property type="term" value="P:autophagosome assembly"/>
    <property type="evidence" value="ECO:0007669"/>
    <property type="project" value="TreeGrafter"/>
</dbReference>
<dbReference type="eggNOG" id="KOG0599">
    <property type="taxonomic scope" value="Eukaryota"/>
</dbReference>
<reference evidence="7" key="1">
    <citation type="journal article" date="2006" name="PLoS Biol.">
        <title>Macronuclear genome sequence of the ciliate Tetrahymena thermophila, a model eukaryote.</title>
        <authorList>
            <person name="Eisen J.A."/>
            <person name="Coyne R.S."/>
            <person name="Wu M."/>
            <person name="Wu D."/>
            <person name="Thiagarajan M."/>
            <person name="Wortman J.R."/>
            <person name="Badger J.H."/>
            <person name="Ren Q."/>
            <person name="Amedeo P."/>
            <person name="Jones K.M."/>
            <person name="Tallon L.J."/>
            <person name="Delcher A.L."/>
            <person name="Salzberg S.L."/>
            <person name="Silva J.C."/>
            <person name="Haas B.J."/>
            <person name="Majoros W.H."/>
            <person name="Farzad M."/>
            <person name="Carlton J.M."/>
            <person name="Smith R.K. Jr."/>
            <person name="Garg J."/>
            <person name="Pearlman R.E."/>
            <person name="Karrer K.M."/>
            <person name="Sun L."/>
            <person name="Manning G."/>
            <person name="Elde N.C."/>
            <person name="Turkewitz A.P."/>
            <person name="Asai D.J."/>
            <person name="Wilkes D.E."/>
            <person name="Wang Y."/>
            <person name="Cai H."/>
            <person name="Collins K."/>
            <person name="Stewart B.A."/>
            <person name="Lee S.R."/>
            <person name="Wilamowska K."/>
            <person name="Weinberg Z."/>
            <person name="Ruzzo W.L."/>
            <person name="Wloga D."/>
            <person name="Gaertig J."/>
            <person name="Frankel J."/>
            <person name="Tsao C.-C."/>
            <person name="Gorovsky M.A."/>
            <person name="Keeling P.J."/>
            <person name="Waller R.F."/>
            <person name="Patron N.J."/>
            <person name="Cherry J.M."/>
            <person name="Stover N.A."/>
            <person name="Krieger C.J."/>
            <person name="del Toro C."/>
            <person name="Ryder H.F."/>
            <person name="Williamson S.C."/>
            <person name="Barbeau R.A."/>
            <person name="Hamilton E.P."/>
            <person name="Orias E."/>
        </authorList>
    </citation>
    <scope>NUCLEOTIDE SEQUENCE [LARGE SCALE GENOMIC DNA]</scope>
    <source>
        <strain evidence="7">SB210</strain>
    </source>
</reference>
<dbReference type="InterPro" id="IPR045269">
    <property type="entry name" value="Atg1-like"/>
</dbReference>
<proteinExistence type="predicted"/>
<dbReference type="Gene3D" id="1.10.510.10">
    <property type="entry name" value="Transferase(Phosphotransferase) domain 1"/>
    <property type="match status" value="1"/>
</dbReference>
<evidence type="ECO:0000313" key="7">
    <source>
        <dbReference type="Proteomes" id="UP000009168"/>
    </source>
</evidence>
<evidence type="ECO:0000259" key="5">
    <source>
        <dbReference type="PROSITE" id="PS50011"/>
    </source>
</evidence>
<dbReference type="PANTHER" id="PTHR24348:SF22">
    <property type="entry name" value="NON-SPECIFIC SERINE_THREONINE PROTEIN KINASE"/>
    <property type="match status" value="1"/>
</dbReference>
<evidence type="ECO:0000256" key="3">
    <source>
        <dbReference type="ARBA" id="ARBA00022777"/>
    </source>
</evidence>
<dbReference type="GO" id="GO:0005776">
    <property type="term" value="C:autophagosome"/>
    <property type="evidence" value="ECO:0007669"/>
    <property type="project" value="TreeGrafter"/>
</dbReference>
<evidence type="ECO:0000256" key="4">
    <source>
        <dbReference type="ARBA" id="ARBA00022840"/>
    </source>
</evidence>
<organism evidence="6 7">
    <name type="scientific">Tetrahymena thermophila (strain SB210)</name>
    <dbReference type="NCBI Taxonomy" id="312017"/>
    <lineage>
        <taxon>Eukaryota</taxon>
        <taxon>Sar</taxon>
        <taxon>Alveolata</taxon>
        <taxon>Ciliophora</taxon>
        <taxon>Intramacronucleata</taxon>
        <taxon>Oligohymenophorea</taxon>
        <taxon>Hymenostomatida</taxon>
        <taxon>Tetrahymenina</taxon>
        <taxon>Tetrahymenidae</taxon>
        <taxon>Tetrahymena</taxon>
    </lineage>
</organism>
<dbReference type="InterPro" id="IPR000719">
    <property type="entry name" value="Prot_kinase_dom"/>
</dbReference>
<sequence length="609" mass="71901">MQQQIQNIIGKQEYKVLGLISQGLSKQTYLVEGEKSKERFSMKVFREQNADSTQSKIYYEKEIKFINDCINQKIQHHENILNFIDFIPKPESNENFLIQEYCEAGSLFNYILNQKSMAQIIQIQICLQIAKGLQWLHSQDIIHRDLKPDSILFTKRNGNHVFKITDFGYSCIGQNQLQSIIGTINYIAPEILSQQSYSKTVDIWALGLTMYEIAYRKQLFQQKTVQQTAQMILSFKCLDDHGHSQNDLFQVIKECLNPDTEARIKIDQVVEILQRMYENQILLAKQKNVQMRDSQVDDISEFNSQFSQYKNEIDNQNNLEQESKIINHQITIQEFQQFIKKFGFAIEVSPQQKGFLKKLLQSKIAPFKMNVDHFSLVCNDKQKFYCNLFHFITCGKLLGCLQQHYRISGQLFQENYADSFQEWVMKLIEESSEVDKSIKKDQFKTLYLALSQIANVRDIYFRLNTYLNWLEDDSYLQQSIKLAEIMYERMQQQESKNFLPATQIQIIKQDYTSGLILSCQGGLYDCFIFEEGHQQTIIMQAAYLNAIQCIEWQSQQQQKEIQDLIFKFKKTIINQGILKETKLLYDRFKKRTIEFIDKQEKDNNDQIYY</sequence>
<dbReference type="PANTHER" id="PTHR24348">
    <property type="entry name" value="SERINE/THREONINE-PROTEIN KINASE UNC-51-RELATED"/>
    <property type="match status" value="1"/>
</dbReference>
<dbReference type="InParanoid" id="I7MED2"/>
<dbReference type="AlphaFoldDB" id="I7MED2"/>
<dbReference type="KEGG" id="tet:TTHERM_00128730"/>
<dbReference type="SUPFAM" id="SSF56112">
    <property type="entry name" value="Protein kinase-like (PK-like)"/>
    <property type="match status" value="1"/>
</dbReference>
<dbReference type="GO" id="GO:0005524">
    <property type="term" value="F:ATP binding"/>
    <property type="evidence" value="ECO:0007669"/>
    <property type="project" value="UniProtKB-KW"/>
</dbReference>
<dbReference type="GO" id="GO:0000407">
    <property type="term" value="C:phagophore assembly site"/>
    <property type="evidence" value="ECO:0007669"/>
    <property type="project" value="TreeGrafter"/>
</dbReference>
<dbReference type="OrthoDB" id="4062651at2759"/>
<dbReference type="GO" id="GO:0010506">
    <property type="term" value="P:regulation of autophagy"/>
    <property type="evidence" value="ECO:0007669"/>
    <property type="project" value="InterPro"/>
</dbReference>
<keyword evidence="1" id="KW-0808">Transferase</keyword>
<keyword evidence="4" id="KW-0067">ATP-binding</keyword>
<dbReference type="EMBL" id="GG662699">
    <property type="protein sequence ID" value="EAR96109.2"/>
    <property type="molecule type" value="Genomic_DNA"/>
</dbReference>
<dbReference type="Pfam" id="PF00069">
    <property type="entry name" value="Pkinase"/>
    <property type="match status" value="1"/>
</dbReference>